<dbReference type="Proteomes" id="UP000471120">
    <property type="component" value="Unassembled WGS sequence"/>
</dbReference>
<dbReference type="EMBL" id="QRCM01000001">
    <property type="protein sequence ID" value="TXG90307.1"/>
    <property type="molecule type" value="Genomic_DNA"/>
</dbReference>
<proteinExistence type="predicted"/>
<dbReference type="AlphaFoldDB" id="A0A6P2CC17"/>
<comment type="caution">
    <text evidence="1">The sequence shown here is derived from an EMBL/GenBank/DDBJ whole genome shotgun (WGS) entry which is preliminary data.</text>
</comment>
<accession>A0A6P2CC17</accession>
<dbReference type="RefSeq" id="WP_040772232.1">
    <property type="nucleotide sequence ID" value="NZ_QRCM01000001.1"/>
</dbReference>
<evidence type="ECO:0008006" key="3">
    <source>
        <dbReference type="Google" id="ProtNLM"/>
    </source>
</evidence>
<protein>
    <recommendedName>
        <fullName evidence="3">Head-to-tail adaptor</fullName>
    </recommendedName>
</protein>
<reference evidence="1 2" key="1">
    <citation type="submission" date="2018-07" db="EMBL/GenBank/DDBJ databases">
        <title>Genome sequence of Rhodococcus rhodnii ATCC 35071 from Rhodnius prolixus.</title>
        <authorList>
            <person name="Patel V."/>
            <person name="Vogel K.J."/>
        </authorList>
    </citation>
    <scope>NUCLEOTIDE SEQUENCE [LARGE SCALE GENOMIC DNA]</scope>
    <source>
        <strain evidence="1 2">ATCC 35071</strain>
    </source>
</reference>
<evidence type="ECO:0000313" key="1">
    <source>
        <dbReference type="EMBL" id="TXG90307.1"/>
    </source>
</evidence>
<gene>
    <name evidence="1" type="ORF">DW322_08820</name>
</gene>
<sequence>MPAVSITVDDLRVFAPGIDEAKAQAMIEDALGTAALLAPCLFEDEFEHPAAAKAILRAAILRWDEAGTGAVTQMSAGPFQRTVDTSSPRRRLFWPSEIDDLTKMCRTSGSGAFTVDTVPTGPAIVHADICSLRFGAAYCSCGAALTRGGALWEQ</sequence>
<name>A0A6P2CC17_9NOCA</name>
<evidence type="ECO:0000313" key="2">
    <source>
        <dbReference type="Proteomes" id="UP000471120"/>
    </source>
</evidence>
<organism evidence="1 2">
    <name type="scientific">Rhodococcus rhodnii</name>
    <dbReference type="NCBI Taxonomy" id="38312"/>
    <lineage>
        <taxon>Bacteria</taxon>
        <taxon>Bacillati</taxon>
        <taxon>Actinomycetota</taxon>
        <taxon>Actinomycetes</taxon>
        <taxon>Mycobacteriales</taxon>
        <taxon>Nocardiaceae</taxon>
        <taxon>Rhodococcus</taxon>
    </lineage>
</organism>